<sequence>MSAILVPSPNEEANPGPDGRISTPRRRSTRTGWGGGRRRLPRLRRWGGRRCRATNREGQEKETVTRFGGRDATNSGEGIG</sequence>
<name>A0A0A9E519_ARUDO</name>
<dbReference type="AlphaFoldDB" id="A0A0A9E519"/>
<protein>
    <submittedName>
        <fullName evidence="2">Uncharacterized protein</fullName>
    </submittedName>
</protein>
<dbReference type="EMBL" id="GBRH01202749">
    <property type="protein sequence ID" value="JAD95146.1"/>
    <property type="molecule type" value="Transcribed_RNA"/>
</dbReference>
<evidence type="ECO:0000313" key="2">
    <source>
        <dbReference type="EMBL" id="JAD95146.1"/>
    </source>
</evidence>
<feature type="compositionally biased region" description="Basic and acidic residues" evidence="1">
    <location>
        <begin position="54"/>
        <end position="64"/>
    </location>
</feature>
<reference evidence="2" key="1">
    <citation type="submission" date="2014-09" db="EMBL/GenBank/DDBJ databases">
        <authorList>
            <person name="Magalhaes I.L.F."/>
            <person name="Oliveira U."/>
            <person name="Santos F.R."/>
            <person name="Vidigal T.H.D.A."/>
            <person name="Brescovit A.D."/>
            <person name="Santos A.J."/>
        </authorList>
    </citation>
    <scope>NUCLEOTIDE SEQUENCE</scope>
    <source>
        <tissue evidence="2">Shoot tissue taken approximately 20 cm above the soil surface</tissue>
    </source>
</reference>
<accession>A0A0A9E519</accession>
<reference evidence="2" key="2">
    <citation type="journal article" date="2015" name="Data Brief">
        <title>Shoot transcriptome of the giant reed, Arundo donax.</title>
        <authorList>
            <person name="Barrero R.A."/>
            <person name="Guerrero F.D."/>
            <person name="Moolhuijzen P."/>
            <person name="Goolsby J.A."/>
            <person name="Tidwell J."/>
            <person name="Bellgard S.E."/>
            <person name="Bellgard M.I."/>
        </authorList>
    </citation>
    <scope>NUCLEOTIDE SEQUENCE</scope>
    <source>
        <tissue evidence="2">Shoot tissue taken approximately 20 cm above the soil surface</tissue>
    </source>
</reference>
<organism evidence="2">
    <name type="scientific">Arundo donax</name>
    <name type="common">Giant reed</name>
    <name type="synonym">Donax arundinaceus</name>
    <dbReference type="NCBI Taxonomy" id="35708"/>
    <lineage>
        <taxon>Eukaryota</taxon>
        <taxon>Viridiplantae</taxon>
        <taxon>Streptophyta</taxon>
        <taxon>Embryophyta</taxon>
        <taxon>Tracheophyta</taxon>
        <taxon>Spermatophyta</taxon>
        <taxon>Magnoliopsida</taxon>
        <taxon>Liliopsida</taxon>
        <taxon>Poales</taxon>
        <taxon>Poaceae</taxon>
        <taxon>PACMAD clade</taxon>
        <taxon>Arundinoideae</taxon>
        <taxon>Arundineae</taxon>
        <taxon>Arundo</taxon>
    </lineage>
</organism>
<proteinExistence type="predicted"/>
<feature type="region of interest" description="Disordered" evidence="1">
    <location>
        <begin position="1"/>
        <end position="40"/>
    </location>
</feature>
<evidence type="ECO:0000256" key="1">
    <source>
        <dbReference type="SAM" id="MobiDB-lite"/>
    </source>
</evidence>
<feature type="region of interest" description="Disordered" evidence="1">
    <location>
        <begin position="54"/>
        <end position="80"/>
    </location>
</feature>